<evidence type="ECO:0000256" key="2">
    <source>
        <dbReference type="SAM" id="MobiDB-lite"/>
    </source>
</evidence>
<feature type="compositionally biased region" description="Polar residues" evidence="2">
    <location>
        <begin position="408"/>
        <end position="418"/>
    </location>
</feature>
<protein>
    <submittedName>
        <fullName evidence="3">Uncharacterized protein</fullName>
    </submittedName>
</protein>
<feature type="coiled-coil region" evidence="1">
    <location>
        <begin position="231"/>
        <end position="258"/>
    </location>
</feature>
<organism evidence="3 4">
    <name type="scientific">Fusarium langsethiae</name>
    <dbReference type="NCBI Taxonomy" id="179993"/>
    <lineage>
        <taxon>Eukaryota</taxon>
        <taxon>Fungi</taxon>
        <taxon>Dikarya</taxon>
        <taxon>Ascomycota</taxon>
        <taxon>Pezizomycotina</taxon>
        <taxon>Sordariomycetes</taxon>
        <taxon>Hypocreomycetidae</taxon>
        <taxon>Hypocreales</taxon>
        <taxon>Nectriaceae</taxon>
        <taxon>Fusarium</taxon>
    </lineage>
</organism>
<reference evidence="3 4" key="1">
    <citation type="submission" date="2015-04" db="EMBL/GenBank/DDBJ databases">
        <title>The draft genome sequence of Fusarium langsethiae, a T-2/HT-2 mycotoxin producer.</title>
        <authorList>
            <person name="Lysoe E."/>
            <person name="Divon H.H."/>
            <person name="Terzi V."/>
            <person name="Orru L."/>
            <person name="Lamontanara A."/>
            <person name="Kolseth A.-K."/>
            <person name="Frandsen R.J."/>
            <person name="Nielsen K."/>
            <person name="Thrane U."/>
        </authorList>
    </citation>
    <scope>NUCLEOTIDE SEQUENCE [LARGE SCALE GENOMIC DNA]</scope>
    <source>
        <strain evidence="3 4">Fl201059</strain>
    </source>
</reference>
<dbReference type="GO" id="GO:0000793">
    <property type="term" value="C:condensed chromosome"/>
    <property type="evidence" value="ECO:0007669"/>
    <property type="project" value="TreeGrafter"/>
</dbReference>
<sequence>MTSALPNSTHGVLEDSNDAYTACITNAYRALKKRFSQILQKNDSLTKNQKSLRRQLDQALRDNRRIRAELCHQQENYDTLAKEAGRISMEKSQIYAQLENERFRRELGDLVLNQYQDEIEERKEEIEREVFKKELGDLLLSQYRDEIEEQSKALREKEIHIETCKESVTAAYGEISTLGSQVLYWRQRVVISEDQICKLAGELERSNGEITRQNTLIAILEKERSEAMDGCRYYQAQITKLKATYDELEVRVDALSINNATNPLNKMKPPKAPNAELPLVDRSDNDSLDPQAQIVEFWSRLHSRTPRRVTSIFPTSIHYPLVADDVCHPKPFHTAKSYELAARQCHAQVQSIVDQCNHNSTKFRDPDFDIEADFAAGSNNCLFDLVKSCNDNDGKRGKDLPVKGHSLVQASPGHSRSSNSDDDASIPGPHPTVLEDYSTGPNFTAFLTAPKGIRKLLSLVRPKSDAPFSTPKRPSRVVKPTSKVRDTARQLEDTAIETRRNTRHTTRNVPAEEQIDRPTETRKSSGSGSGSSDGRAMLQKALDLLAESRRETKRLQEALKEQMEMTKELQEAVAKQEETMHEMGKQMIEMEERMTEELQRARP</sequence>
<feature type="compositionally biased region" description="Basic and acidic residues" evidence="2">
    <location>
        <begin position="483"/>
        <end position="500"/>
    </location>
</feature>
<feature type="compositionally biased region" description="Basic and acidic residues" evidence="2">
    <location>
        <begin position="514"/>
        <end position="523"/>
    </location>
</feature>
<accession>A0A0M9ETP5</accession>
<feature type="coiled-coil region" evidence="1">
    <location>
        <begin position="42"/>
        <end position="69"/>
    </location>
</feature>
<evidence type="ECO:0000313" key="4">
    <source>
        <dbReference type="Proteomes" id="UP000037904"/>
    </source>
</evidence>
<evidence type="ECO:0000256" key="1">
    <source>
        <dbReference type="SAM" id="Coils"/>
    </source>
</evidence>
<dbReference type="EMBL" id="JXCE01000194">
    <property type="protein sequence ID" value="KPA39430.1"/>
    <property type="molecule type" value="Genomic_DNA"/>
</dbReference>
<dbReference type="AlphaFoldDB" id="A0A0M9ETP5"/>
<dbReference type="GO" id="GO:0003682">
    <property type="term" value="F:chromatin binding"/>
    <property type="evidence" value="ECO:0007669"/>
    <property type="project" value="TreeGrafter"/>
</dbReference>
<name>A0A0M9ETP5_FUSLA</name>
<gene>
    <name evidence="3" type="ORF">FLAG1_07706</name>
</gene>
<dbReference type="Proteomes" id="UP000037904">
    <property type="component" value="Unassembled WGS sequence"/>
</dbReference>
<dbReference type="GO" id="GO:0000796">
    <property type="term" value="C:condensin complex"/>
    <property type="evidence" value="ECO:0007669"/>
    <property type="project" value="TreeGrafter"/>
</dbReference>
<feature type="region of interest" description="Disordered" evidence="2">
    <location>
        <begin position="463"/>
        <end position="535"/>
    </location>
</feature>
<dbReference type="PANTHER" id="PTHR43941">
    <property type="entry name" value="STRUCTURAL MAINTENANCE OF CHROMOSOMES PROTEIN 2"/>
    <property type="match status" value="1"/>
</dbReference>
<proteinExistence type="predicted"/>
<dbReference type="GO" id="GO:0000785">
    <property type="term" value="C:chromatin"/>
    <property type="evidence" value="ECO:0007669"/>
    <property type="project" value="TreeGrafter"/>
</dbReference>
<comment type="caution">
    <text evidence="3">The sequence shown here is derived from an EMBL/GenBank/DDBJ whole genome shotgun (WGS) entry which is preliminary data.</text>
</comment>
<dbReference type="GO" id="GO:0007076">
    <property type="term" value="P:mitotic chromosome condensation"/>
    <property type="evidence" value="ECO:0007669"/>
    <property type="project" value="TreeGrafter"/>
</dbReference>
<keyword evidence="1" id="KW-0175">Coiled coil</keyword>
<evidence type="ECO:0000313" key="3">
    <source>
        <dbReference type="EMBL" id="KPA39430.1"/>
    </source>
</evidence>
<keyword evidence="4" id="KW-1185">Reference proteome</keyword>
<feature type="coiled-coil region" evidence="1">
    <location>
        <begin position="538"/>
        <end position="593"/>
    </location>
</feature>
<dbReference type="PANTHER" id="PTHR43941:SF1">
    <property type="entry name" value="STRUCTURAL MAINTENANCE OF CHROMOSOMES PROTEIN 2"/>
    <property type="match status" value="1"/>
</dbReference>
<feature type="coiled-coil region" evidence="1">
    <location>
        <begin position="112"/>
        <end position="160"/>
    </location>
</feature>
<feature type="region of interest" description="Disordered" evidence="2">
    <location>
        <begin position="395"/>
        <end position="437"/>
    </location>
</feature>